<protein>
    <recommendedName>
        <fullName evidence="4">Transmembrane protein</fullName>
    </recommendedName>
</protein>
<accession>A0A8S1QDK8</accession>
<feature type="transmembrane region" description="Helical" evidence="1">
    <location>
        <begin position="88"/>
        <end position="109"/>
    </location>
</feature>
<gene>
    <name evidence="2" type="ORF">PPRIM_AZ9-3.1.T1540098</name>
</gene>
<dbReference type="EMBL" id="CAJJDM010000159">
    <property type="protein sequence ID" value="CAD8113214.1"/>
    <property type="molecule type" value="Genomic_DNA"/>
</dbReference>
<evidence type="ECO:0000256" key="1">
    <source>
        <dbReference type="SAM" id="Phobius"/>
    </source>
</evidence>
<evidence type="ECO:0000313" key="2">
    <source>
        <dbReference type="EMBL" id="CAD8113214.1"/>
    </source>
</evidence>
<keyword evidence="3" id="KW-1185">Reference proteome</keyword>
<evidence type="ECO:0008006" key="4">
    <source>
        <dbReference type="Google" id="ProtNLM"/>
    </source>
</evidence>
<comment type="caution">
    <text evidence="2">The sequence shown here is derived from an EMBL/GenBank/DDBJ whole genome shotgun (WGS) entry which is preliminary data.</text>
</comment>
<evidence type="ECO:0000313" key="3">
    <source>
        <dbReference type="Proteomes" id="UP000688137"/>
    </source>
</evidence>
<proteinExistence type="predicted"/>
<feature type="transmembrane region" description="Helical" evidence="1">
    <location>
        <begin position="152"/>
        <end position="174"/>
    </location>
</feature>
<organism evidence="2 3">
    <name type="scientific">Paramecium primaurelia</name>
    <dbReference type="NCBI Taxonomy" id="5886"/>
    <lineage>
        <taxon>Eukaryota</taxon>
        <taxon>Sar</taxon>
        <taxon>Alveolata</taxon>
        <taxon>Ciliophora</taxon>
        <taxon>Intramacronucleata</taxon>
        <taxon>Oligohymenophorea</taxon>
        <taxon>Peniculida</taxon>
        <taxon>Parameciidae</taxon>
        <taxon>Paramecium</taxon>
    </lineage>
</organism>
<reference evidence="2" key="1">
    <citation type="submission" date="2021-01" db="EMBL/GenBank/DDBJ databases">
        <authorList>
            <consortium name="Genoscope - CEA"/>
            <person name="William W."/>
        </authorList>
    </citation>
    <scope>NUCLEOTIDE SEQUENCE</scope>
</reference>
<name>A0A8S1QDK8_PARPR</name>
<feature type="transmembrane region" description="Helical" evidence="1">
    <location>
        <begin position="121"/>
        <end position="146"/>
    </location>
</feature>
<keyword evidence="1" id="KW-0812">Transmembrane</keyword>
<dbReference type="Proteomes" id="UP000688137">
    <property type="component" value="Unassembled WGS sequence"/>
</dbReference>
<keyword evidence="1" id="KW-1133">Transmembrane helix</keyword>
<dbReference type="OMA" id="WILVIQL"/>
<feature type="transmembrane region" description="Helical" evidence="1">
    <location>
        <begin position="12"/>
        <end position="33"/>
    </location>
</feature>
<keyword evidence="1" id="KW-0472">Membrane</keyword>
<sequence>MNQILPNINSKTNALLQLIFLTTAGLLLCILLFSTYREEEIHQNGELLKCKLKYDAKMKCQLNNRTLNNNKITKEDCQLEYICNSILATYPITIIDGVLIIVTIVMSLMKHSNLPRNITTFNFVSFISILLSASTLFIMSIILMTGAQNENLSIWILVIQLLISLILFTSLIFIKKEQEFSNQIKKQEEMNGTEIHQYVIN</sequence>
<dbReference type="AlphaFoldDB" id="A0A8S1QDK8"/>